<keyword evidence="6" id="KW-1133">Transmembrane helix</keyword>
<evidence type="ECO:0000256" key="5">
    <source>
        <dbReference type="ARBA" id="ARBA00034078"/>
    </source>
</evidence>
<comment type="cofactor">
    <cofactor evidence="5">
        <name>[2Fe-2S] cluster</name>
        <dbReference type="ChEBI" id="CHEBI:190135"/>
    </cofactor>
</comment>
<comment type="caution">
    <text evidence="8">The sequence shown here is derived from an EMBL/GenBank/DDBJ whole genome shotgun (WGS) entry which is preliminary data.</text>
</comment>
<organism evidence="8 9">
    <name type="scientific">Babesia duncani</name>
    <dbReference type="NCBI Taxonomy" id="323732"/>
    <lineage>
        <taxon>Eukaryota</taxon>
        <taxon>Sar</taxon>
        <taxon>Alveolata</taxon>
        <taxon>Apicomplexa</taxon>
        <taxon>Aconoidasida</taxon>
        <taxon>Piroplasmida</taxon>
        <taxon>Babesiidae</taxon>
        <taxon>Babesia</taxon>
    </lineage>
</organism>
<evidence type="ECO:0000256" key="6">
    <source>
        <dbReference type="SAM" id="Phobius"/>
    </source>
</evidence>
<feature type="transmembrane region" description="Helical" evidence="6">
    <location>
        <begin position="7"/>
        <end position="26"/>
    </location>
</feature>
<name>A0AAD9UQU9_9APIC</name>
<accession>A0AAD9UQU9</accession>
<keyword evidence="6" id="KW-0812">Transmembrane</keyword>
<evidence type="ECO:0000259" key="7">
    <source>
        <dbReference type="SMART" id="SM00704"/>
    </source>
</evidence>
<evidence type="ECO:0000256" key="1">
    <source>
        <dbReference type="ARBA" id="ARBA00022714"/>
    </source>
</evidence>
<dbReference type="GeneID" id="94335574"/>
<dbReference type="SMART" id="SM00704">
    <property type="entry name" value="ZnF_CDGSH"/>
    <property type="match status" value="1"/>
</dbReference>
<dbReference type="EMBL" id="JALLKP010000001">
    <property type="protein sequence ID" value="KAK2198267.1"/>
    <property type="molecule type" value="Genomic_DNA"/>
</dbReference>
<dbReference type="Proteomes" id="UP001214638">
    <property type="component" value="Unassembled WGS sequence"/>
</dbReference>
<evidence type="ECO:0000256" key="2">
    <source>
        <dbReference type="ARBA" id="ARBA00022723"/>
    </source>
</evidence>
<dbReference type="Gene3D" id="3.40.5.90">
    <property type="entry name" value="CDGSH iron-sulfur domain, mitoNEET-type"/>
    <property type="match status" value="1"/>
</dbReference>
<dbReference type="AlphaFoldDB" id="A0AAD9UQU9"/>
<keyword evidence="1" id="KW-0001">2Fe-2S</keyword>
<keyword evidence="3" id="KW-0408">Iron</keyword>
<dbReference type="GO" id="GO:0005737">
    <property type="term" value="C:cytoplasm"/>
    <property type="evidence" value="ECO:0007669"/>
    <property type="project" value="UniProtKB-ARBA"/>
</dbReference>
<evidence type="ECO:0000313" key="8">
    <source>
        <dbReference type="EMBL" id="KAK2198267.1"/>
    </source>
</evidence>
<evidence type="ECO:0000256" key="3">
    <source>
        <dbReference type="ARBA" id="ARBA00023004"/>
    </source>
</evidence>
<keyword evidence="2" id="KW-0479">Metal-binding</keyword>
<proteinExistence type="predicted"/>
<dbReference type="RefSeq" id="XP_067805109.1">
    <property type="nucleotide sequence ID" value="XM_067946318.1"/>
</dbReference>
<keyword evidence="4" id="KW-0411">Iron-sulfur</keyword>
<dbReference type="KEGG" id="bdw:94335574"/>
<dbReference type="InterPro" id="IPR042216">
    <property type="entry name" value="MitoNEET_CISD"/>
</dbReference>
<reference evidence="8" key="1">
    <citation type="journal article" date="2023" name="Nat. Microbiol.">
        <title>Babesia duncani multi-omics identifies virulence factors and drug targets.</title>
        <authorList>
            <person name="Singh P."/>
            <person name="Lonardi S."/>
            <person name="Liang Q."/>
            <person name="Vydyam P."/>
            <person name="Khabirova E."/>
            <person name="Fang T."/>
            <person name="Gihaz S."/>
            <person name="Thekkiniath J."/>
            <person name="Munshi M."/>
            <person name="Abel S."/>
            <person name="Ciampossin L."/>
            <person name="Batugedara G."/>
            <person name="Gupta M."/>
            <person name="Lu X.M."/>
            <person name="Lenz T."/>
            <person name="Chakravarty S."/>
            <person name="Cornillot E."/>
            <person name="Hu Y."/>
            <person name="Ma W."/>
            <person name="Gonzalez L.M."/>
            <person name="Sanchez S."/>
            <person name="Estrada K."/>
            <person name="Sanchez-Flores A."/>
            <person name="Montero E."/>
            <person name="Harb O.S."/>
            <person name="Le Roch K.G."/>
            <person name="Mamoun C.B."/>
        </authorList>
    </citation>
    <scope>NUCLEOTIDE SEQUENCE</scope>
    <source>
        <strain evidence="8">WA1</strain>
    </source>
</reference>
<dbReference type="GO" id="GO:0046872">
    <property type="term" value="F:metal ion binding"/>
    <property type="evidence" value="ECO:0007669"/>
    <property type="project" value="UniProtKB-KW"/>
</dbReference>
<dbReference type="Pfam" id="PF09360">
    <property type="entry name" value="zf-CDGSH"/>
    <property type="match status" value="1"/>
</dbReference>
<evidence type="ECO:0000313" key="9">
    <source>
        <dbReference type="Proteomes" id="UP001214638"/>
    </source>
</evidence>
<evidence type="ECO:0000256" key="4">
    <source>
        <dbReference type="ARBA" id="ARBA00023014"/>
    </source>
</evidence>
<dbReference type="GO" id="GO:0051537">
    <property type="term" value="F:2 iron, 2 sulfur cluster binding"/>
    <property type="evidence" value="ECO:0007669"/>
    <property type="project" value="UniProtKB-KW"/>
</dbReference>
<gene>
    <name evidence="8" type="ORF">BdWA1_001276</name>
</gene>
<keyword evidence="6" id="KW-0472">Membrane</keyword>
<protein>
    <submittedName>
        <fullName evidence="8">Bifunctional MitoNEET</fullName>
    </submittedName>
</protein>
<dbReference type="InterPro" id="IPR018967">
    <property type="entry name" value="FeS-contain_CDGSH-typ"/>
</dbReference>
<keyword evidence="9" id="KW-1185">Reference proteome</keyword>
<sequence>MSRHYNHYIYIHIHLNSGIAFIYTMYDPLDYFDKINFNTKGFPKHSNVIEHFPSPNGPDKIIRLCRCWQSRKFPYCDDTHKLLIEAGDDVGPFVARITSEKTGRDNTIKFRNPADIKKQNYSSSLVRMTSPKLVLGGWFRVLEFRLLFFSTINRNVNGRIDSIQTNEFNILNVHVITHHTQ</sequence>
<feature type="domain" description="Iron-binding zinc finger CDGSH type" evidence="7">
    <location>
        <begin position="56"/>
        <end position="86"/>
    </location>
</feature>